<dbReference type="CDD" id="cd10437">
    <property type="entry name" value="GIY-YIG_HE_I-TevI_like"/>
    <property type="match status" value="1"/>
</dbReference>
<comment type="caution">
    <text evidence="4">The sequence shown here is derived from an EMBL/GenBank/DDBJ whole genome shotgun (WGS) entry which is preliminary data.</text>
</comment>
<dbReference type="InterPro" id="IPR035901">
    <property type="entry name" value="GIY-YIG_endonuc_sf"/>
</dbReference>
<dbReference type="SMART" id="SM00465">
    <property type="entry name" value="GIYc"/>
    <property type="match status" value="1"/>
</dbReference>
<dbReference type="Pfam" id="PF07460">
    <property type="entry name" value="NUMOD3"/>
    <property type="match status" value="2"/>
</dbReference>
<dbReference type="InterPro" id="IPR006350">
    <property type="entry name" value="Intron_endoG1"/>
</dbReference>
<gene>
    <name evidence="4" type="ORF">CWS01_05360</name>
</gene>
<dbReference type="Pfam" id="PF01541">
    <property type="entry name" value="GIY-YIG"/>
    <property type="match status" value="1"/>
</dbReference>
<dbReference type="OrthoDB" id="2885760at2"/>
<dbReference type="PROSITE" id="PS50164">
    <property type="entry name" value="GIY_YIG"/>
    <property type="match status" value="1"/>
</dbReference>
<protein>
    <submittedName>
        <fullName evidence="4">GIY-YIG nuclease</fullName>
    </submittedName>
</protein>
<dbReference type="SUPFAM" id="SSF64496">
    <property type="entry name" value="DNA-binding domain of intron-encoded endonucleases"/>
    <property type="match status" value="3"/>
</dbReference>
<evidence type="ECO:0000256" key="2">
    <source>
        <dbReference type="SAM" id="MobiDB-lite"/>
    </source>
</evidence>
<feature type="compositionally biased region" description="Basic and acidic residues" evidence="2">
    <location>
        <begin position="152"/>
        <end position="164"/>
    </location>
</feature>
<proteinExistence type="predicted"/>
<evidence type="ECO:0000259" key="3">
    <source>
        <dbReference type="PROSITE" id="PS50164"/>
    </source>
</evidence>
<name>A0A2N0Z595_9BACI</name>
<feature type="compositionally biased region" description="Basic and acidic residues" evidence="2">
    <location>
        <begin position="172"/>
        <end position="182"/>
    </location>
</feature>
<comment type="similarity">
    <text evidence="1">To endonucleases of group I introns of fungi and phage.</text>
</comment>
<dbReference type="RefSeq" id="WP_101176095.1">
    <property type="nucleotide sequence ID" value="NZ_PISE01000011.1"/>
</dbReference>
<dbReference type="SMART" id="SM00496">
    <property type="entry name" value="IENR2"/>
    <property type="match status" value="3"/>
</dbReference>
<sequence length="249" mass="28855">MNCGIYMITNKINGNFYVGSSNDFKVRWKTHRNKLNAGTHHSIHLQRAWNKYGEESFEFAGIIELPNDKDILHEKEQTFLDQHYGKQYCYNGHPVARGGALPGELNHMYGKTHTDEVKQFLSQINKGENNPWYDNPEHMEKMRATITKRFDGRKHSEETKEKMSKARKGKTHKEETKKKISEAQKGQVNQGREKQKKPIVVEGIQYDSFAAAGKAFGVPGNTIKYRVLSDRFPNYQFWQEGVETIERTS</sequence>
<dbReference type="EMBL" id="PISE01000011">
    <property type="protein sequence ID" value="PKG24682.1"/>
    <property type="molecule type" value="Genomic_DNA"/>
</dbReference>
<organism evidence="4 5">
    <name type="scientific">Niallia nealsonii</name>
    <dbReference type="NCBI Taxonomy" id="115979"/>
    <lineage>
        <taxon>Bacteria</taxon>
        <taxon>Bacillati</taxon>
        <taxon>Bacillota</taxon>
        <taxon>Bacilli</taxon>
        <taxon>Bacillales</taxon>
        <taxon>Bacillaceae</taxon>
        <taxon>Niallia</taxon>
    </lineage>
</organism>
<dbReference type="AlphaFoldDB" id="A0A2N0Z595"/>
<feature type="domain" description="GIY-YIG" evidence="3">
    <location>
        <begin position="1"/>
        <end position="90"/>
    </location>
</feature>
<dbReference type="GO" id="GO:0003677">
    <property type="term" value="F:DNA binding"/>
    <property type="evidence" value="ECO:0007669"/>
    <property type="project" value="InterPro"/>
</dbReference>
<feature type="region of interest" description="Disordered" evidence="2">
    <location>
        <begin position="152"/>
        <end position="195"/>
    </location>
</feature>
<dbReference type="NCBIfam" id="TIGR01453">
    <property type="entry name" value="grpIintron_endo"/>
    <property type="match status" value="1"/>
</dbReference>
<dbReference type="InterPro" id="IPR003611">
    <property type="entry name" value="NUMOD3"/>
</dbReference>
<dbReference type="InterPro" id="IPR000305">
    <property type="entry name" value="GIY-YIG_endonuc"/>
</dbReference>
<dbReference type="GO" id="GO:0004519">
    <property type="term" value="F:endonuclease activity"/>
    <property type="evidence" value="ECO:0007669"/>
    <property type="project" value="InterPro"/>
</dbReference>
<evidence type="ECO:0000256" key="1">
    <source>
        <dbReference type="ARBA" id="ARBA00010045"/>
    </source>
</evidence>
<evidence type="ECO:0000313" key="4">
    <source>
        <dbReference type="EMBL" id="PKG24682.1"/>
    </source>
</evidence>
<dbReference type="SUPFAM" id="SSF82771">
    <property type="entry name" value="GIY-YIG endonuclease"/>
    <property type="match status" value="1"/>
</dbReference>
<dbReference type="Proteomes" id="UP000233375">
    <property type="component" value="Unassembled WGS sequence"/>
</dbReference>
<dbReference type="Gene3D" id="3.40.1440.10">
    <property type="entry name" value="GIY-YIG endonuclease"/>
    <property type="match status" value="1"/>
</dbReference>
<keyword evidence="5" id="KW-1185">Reference proteome</keyword>
<evidence type="ECO:0000313" key="5">
    <source>
        <dbReference type="Proteomes" id="UP000233375"/>
    </source>
</evidence>
<accession>A0A2N0Z595</accession>
<reference evidence="4 5" key="1">
    <citation type="journal article" date="2003" name="Int. J. Syst. Evol. Microbiol.">
        <title>Bacillus nealsonii sp. nov., isolated from a spacecraft-assembly facility, whose spores are gamma-radiation resistant.</title>
        <authorList>
            <person name="Venkateswaran K."/>
            <person name="Kempf M."/>
            <person name="Chen F."/>
            <person name="Satomi M."/>
            <person name="Nicholson W."/>
            <person name="Kern R."/>
        </authorList>
    </citation>
    <scope>NUCLEOTIDE SEQUENCE [LARGE SCALE GENOMIC DNA]</scope>
    <source>
        <strain evidence="4 5">FO-92</strain>
    </source>
</reference>